<sequence length="20" mass="2512">MQFGHYPIFSDLRPSKRIRY</sequence>
<gene>
    <name evidence="1" type="ORF">CARN3_0786</name>
</gene>
<comment type="caution">
    <text evidence="1">The sequence shown here is derived from an EMBL/GenBank/DDBJ whole genome shotgun (WGS) entry which is preliminary data.</text>
</comment>
<proteinExistence type="predicted"/>
<organism evidence="1">
    <name type="scientific">mine drainage metagenome</name>
    <dbReference type="NCBI Taxonomy" id="410659"/>
    <lineage>
        <taxon>unclassified sequences</taxon>
        <taxon>metagenomes</taxon>
        <taxon>ecological metagenomes</taxon>
    </lineage>
</organism>
<dbReference type="AlphaFoldDB" id="E6PY20"/>
<name>E6PY20_9ZZZZ</name>
<accession>E6PY20</accession>
<dbReference type="EMBL" id="CABN01000057">
    <property type="protein sequence ID" value="CBH99829.1"/>
    <property type="molecule type" value="Genomic_DNA"/>
</dbReference>
<protein>
    <submittedName>
        <fullName evidence="1">Uncharacterized protein</fullName>
    </submittedName>
</protein>
<reference evidence="1" key="1">
    <citation type="submission" date="2009-10" db="EMBL/GenBank/DDBJ databases">
        <title>Diversity of trophic interactions inside an arsenic-rich microbial ecosystem.</title>
        <authorList>
            <person name="Bertin P.N."/>
            <person name="Heinrich-Salmeron A."/>
            <person name="Pelletier E."/>
            <person name="Goulhen-Chollet F."/>
            <person name="Arsene-Ploetze F."/>
            <person name="Gallien S."/>
            <person name="Calteau A."/>
            <person name="Vallenet D."/>
            <person name="Casiot C."/>
            <person name="Chane-Woon-Ming B."/>
            <person name="Giloteaux L."/>
            <person name="Barakat M."/>
            <person name="Bonnefoy V."/>
            <person name="Bruneel O."/>
            <person name="Chandler M."/>
            <person name="Cleiss J."/>
            <person name="Duran R."/>
            <person name="Elbaz-Poulichet F."/>
            <person name="Fonknechten N."/>
            <person name="Lauga B."/>
            <person name="Mornico D."/>
            <person name="Ortet P."/>
            <person name="Schaeffer C."/>
            <person name="Siguier P."/>
            <person name="Alexander Thil Smith A."/>
            <person name="Van Dorsselaer A."/>
            <person name="Weissenbach J."/>
            <person name="Medigue C."/>
            <person name="Le Paslier D."/>
        </authorList>
    </citation>
    <scope>NUCLEOTIDE SEQUENCE</scope>
</reference>
<evidence type="ECO:0000313" key="1">
    <source>
        <dbReference type="EMBL" id="CBH99829.1"/>
    </source>
</evidence>